<dbReference type="OrthoDB" id="10348990at2759"/>
<protein>
    <submittedName>
        <fullName evidence="1">Uncharacterized protein</fullName>
    </submittedName>
</protein>
<evidence type="ECO:0000313" key="1">
    <source>
        <dbReference type="EMBL" id="ELQ76101.1"/>
    </source>
</evidence>
<dbReference type="InParanoid" id="L7JYH6"/>
<name>L7JYH6_TRAHO</name>
<accession>L7JYH6</accession>
<feature type="non-terminal residue" evidence="1">
    <location>
        <position position="1"/>
    </location>
</feature>
<organism evidence="1 2">
    <name type="scientific">Trachipleistophora hominis</name>
    <name type="common">Microsporidian parasite</name>
    <dbReference type="NCBI Taxonomy" id="72359"/>
    <lineage>
        <taxon>Eukaryota</taxon>
        <taxon>Fungi</taxon>
        <taxon>Fungi incertae sedis</taxon>
        <taxon>Microsporidia</taxon>
        <taxon>Pleistophoridae</taxon>
        <taxon>Trachipleistophora</taxon>
    </lineage>
</organism>
<gene>
    <name evidence="1" type="ORF">THOM_0936</name>
</gene>
<dbReference type="Proteomes" id="UP000011185">
    <property type="component" value="Unassembled WGS sequence"/>
</dbReference>
<sequence length="129" mass="14802">VLDRFINSRPCDPLVDYPMPLKHTKVFTTEIHSIHVFSPPLRVEMVGIVFNKTKRTYTLLDFFGTCTILSSAQKLPIGTLCRIYGLVSGKGRVIITEWEKTCFYGEMMFLGEVVSLRKMKFYCGRKLNA</sequence>
<evidence type="ECO:0000313" key="2">
    <source>
        <dbReference type="Proteomes" id="UP000011185"/>
    </source>
</evidence>
<dbReference type="EMBL" id="JH993875">
    <property type="protein sequence ID" value="ELQ76101.1"/>
    <property type="molecule type" value="Genomic_DNA"/>
</dbReference>
<dbReference type="VEuPathDB" id="MicrosporidiaDB:THOM_0936"/>
<dbReference type="OMA" id="TCFYGEM"/>
<dbReference type="AlphaFoldDB" id="L7JYH6"/>
<dbReference type="HOGENOM" id="CLU_2098674_0_0_1"/>
<reference evidence="1 2" key="1">
    <citation type="journal article" date="2012" name="PLoS Pathog.">
        <title>The genome of the obligate intracellular parasite Trachipleistophora hominis: new insights into microsporidian genome dynamics and reductive evolution.</title>
        <authorList>
            <person name="Heinz E."/>
            <person name="Williams T.A."/>
            <person name="Nakjang S."/>
            <person name="Noel C.J."/>
            <person name="Swan D.C."/>
            <person name="Goldberg A.V."/>
            <person name="Harris S.R."/>
            <person name="Weinmaier T."/>
            <person name="Markert S."/>
            <person name="Becher D."/>
            <person name="Bernhardt J."/>
            <person name="Dagan T."/>
            <person name="Hacker C."/>
            <person name="Lucocq J.M."/>
            <person name="Schweder T."/>
            <person name="Rattei T."/>
            <person name="Hall N."/>
            <person name="Hirt R.P."/>
            <person name="Embley T.M."/>
        </authorList>
    </citation>
    <scope>NUCLEOTIDE SEQUENCE [LARGE SCALE GENOMIC DNA]</scope>
</reference>
<proteinExistence type="predicted"/>
<keyword evidence="2" id="KW-1185">Reference proteome</keyword>